<gene>
    <name evidence="2" type="ORF">SAMN05216233_102367</name>
</gene>
<dbReference type="EMBL" id="FMUX01000002">
    <property type="protein sequence ID" value="SCX97152.1"/>
    <property type="molecule type" value="Genomic_DNA"/>
</dbReference>
<dbReference type="Proteomes" id="UP000198870">
    <property type="component" value="Unassembled WGS sequence"/>
</dbReference>
<reference evidence="2 3" key="1">
    <citation type="submission" date="2016-10" db="EMBL/GenBank/DDBJ databases">
        <authorList>
            <person name="de Groot N.N."/>
        </authorList>
    </citation>
    <scope>NUCLEOTIDE SEQUENCE [LARGE SCALE GENOMIC DNA]</scope>
    <source>
        <strain evidence="2 3">AA1</strain>
    </source>
</reference>
<evidence type="ECO:0000313" key="3">
    <source>
        <dbReference type="Proteomes" id="UP000198870"/>
    </source>
</evidence>
<accession>A0A1G5C422</accession>
<protein>
    <submittedName>
        <fullName evidence="2">Uncharacterized protein</fullName>
    </submittedName>
</protein>
<evidence type="ECO:0000313" key="2">
    <source>
        <dbReference type="EMBL" id="SCX97152.1"/>
    </source>
</evidence>
<proteinExistence type="predicted"/>
<evidence type="ECO:0000256" key="1">
    <source>
        <dbReference type="SAM" id="Phobius"/>
    </source>
</evidence>
<keyword evidence="1" id="KW-0472">Membrane</keyword>
<name>A0A1G5C422_9BACT</name>
<keyword evidence="1" id="KW-0812">Transmembrane</keyword>
<organism evidence="2 3">
    <name type="scientific">Desulfoluna spongiiphila</name>
    <dbReference type="NCBI Taxonomy" id="419481"/>
    <lineage>
        <taxon>Bacteria</taxon>
        <taxon>Pseudomonadati</taxon>
        <taxon>Thermodesulfobacteriota</taxon>
        <taxon>Desulfobacteria</taxon>
        <taxon>Desulfobacterales</taxon>
        <taxon>Desulfolunaceae</taxon>
        <taxon>Desulfoluna</taxon>
    </lineage>
</organism>
<dbReference type="RefSeq" id="WP_092208865.1">
    <property type="nucleotide sequence ID" value="NZ_FMUX01000002.1"/>
</dbReference>
<feature type="transmembrane region" description="Helical" evidence="1">
    <location>
        <begin position="20"/>
        <end position="43"/>
    </location>
</feature>
<sequence length="115" mass="12405">MSHPASKATSVVLHYLSYLPLAGVTLSVFVTLKALVLQIMLVVNKGGWAWLKMHQAADLGFLQLILDDRLSAVRRQLILGAAKLANTPALIVFPCIALVCWLMGKGLQALAKGIK</sequence>
<dbReference type="AlphaFoldDB" id="A0A1G5C422"/>
<dbReference type="STRING" id="419481.SAMN05216233_102367"/>
<keyword evidence="1" id="KW-1133">Transmembrane helix</keyword>
<feature type="transmembrane region" description="Helical" evidence="1">
    <location>
        <begin position="84"/>
        <end position="104"/>
    </location>
</feature>
<keyword evidence="3" id="KW-1185">Reference proteome</keyword>